<dbReference type="Pfam" id="PF00293">
    <property type="entry name" value="NUDIX"/>
    <property type="match status" value="1"/>
</dbReference>
<evidence type="ECO:0000259" key="3">
    <source>
        <dbReference type="PROSITE" id="PS51462"/>
    </source>
</evidence>
<evidence type="ECO:0000256" key="1">
    <source>
        <dbReference type="ARBA" id="ARBA00022801"/>
    </source>
</evidence>
<accession>A0A1F5TNF0</accession>
<keyword evidence="1 2" id="KW-0378">Hydrolase</keyword>
<dbReference type="InterPro" id="IPR020476">
    <property type="entry name" value="Nudix_hydrolase"/>
</dbReference>
<dbReference type="CDD" id="cd04678">
    <property type="entry name" value="NUDIX_MTH2_Nudt15"/>
    <property type="match status" value="1"/>
</dbReference>
<reference evidence="4 5" key="1">
    <citation type="journal article" date="2016" name="Nat. Commun.">
        <title>Thousands of microbial genomes shed light on interconnected biogeochemical processes in an aquifer system.</title>
        <authorList>
            <person name="Anantharaman K."/>
            <person name="Brown C.T."/>
            <person name="Hug L.A."/>
            <person name="Sharon I."/>
            <person name="Castelle C.J."/>
            <person name="Probst A.J."/>
            <person name="Thomas B.C."/>
            <person name="Singh A."/>
            <person name="Wilkins M.J."/>
            <person name="Karaoz U."/>
            <person name="Brodie E.L."/>
            <person name="Williams K.H."/>
            <person name="Hubbard S.S."/>
            <person name="Banfield J.F."/>
        </authorList>
    </citation>
    <scope>NUCLEOTIDE SEQUENCE [LARGE SCALE GENOMIC DNA]</scope>
</reference>
<dbReference type="PROSITE" id="PS00893">
    <property type="entry name" value="NUDIX_BOX"/>
    <property type="match status" value="1"/>
</dbReference>
<sequence>MKNEEKKYPKVGIGVMIQNNKGQVLMGLRKGSHGAGEWAFPGGHLEFGETIFETAIRETREEVGLEINEIELISVADEMRYIETDGKHYLNIGVIAKYEGDEPRLVEKEKCEAWKWFDLDNLPDIIFEGTQLTINNYLKKRIYKCRVATSDFQFPIL</sequence>
<dbReference type="FunFam" id="3.90.79.10:FF:000060">
    <property type="entry name" value="Nudix hydrolase 1"/>
    <property type="match status" value="1"/>
</dbReference>
<dbReference type="PRINTS" id="PR00502">
    <property type="entry name" value="NUDIXFAMILY"/>
</dbReference>
<feature type="domain" description="Nudix hydrolase" evidence="3">
    <location>
        <begin position="6"/>
        <end position="138"/>
    </location>
</feature>
<organism evidence="4 5">
    <name type="scientific">Candidatus Falkowbacteria bacterium RIFOXYD2_FULL_34_120</name>
    <dbReference type="NCBI Taxonomy" id="1798007"/>
    <lineage>
        <taxon>Bacteria</taxon>
        <taxon>Candidatus Falkowiibacteriota</taxon>
    </lineage>
</organism>
<dbReference type="Gene3D" id="3.90.79.10">
    <property type="entry name" value="Nucleoside Triphosphate Pyrophosphohydrolase"/>
    <property type="match status" value="1"/>
</dbReference>
<dbReference type="PANTHER" id="PTHR16099:SF5">
    <property type="entry name" value="NUCLEOTIDE TRIPHOSPHATE DIPHOSPHATASE NUDT15"/>
    <property type="match status" value="1"/>
</dbReference>
<comment type="similarity">
    <text evidence="2">Belongs to the Nudix hydrolase family.</text>
</comment>
<evidence type="ECO:0000313" key="4">
    <source>
        <dbReference type="EMBL" id="OGF40505.1"/>
    </source>
</evidence>
<evidence type="ECO:0000313" key="5">
    <source>
        <dbReference type="Proteomes" id="UP000177579"/>
    </source>
</evidence>
<evidence type="ECO:0000256" key="2">
    <source>
        <dbReference type="RuleBase" id="RU003476"/>
    </source>
</evidence>
<name>A0A1F5TNF0_9BACT</name>
<protein>
    <recommendedName>
        <fullName evidence="3">Nudix hydrolase domain-containing protein</fullName>
    </recommendedName>
</protein>
<dbReference type="Proteomes" id="UP000177579">
    <property type="component" value="Unassembled WGS sequence"/>
</dbReference>
<dbReference type="PROSITE" id="PS51462">
    <property type="entry name" value="NUDIX"/>
    <property type="match status" value="1"/>
</dbReference>
<dbReference type="GO" id="GO:0016787">
    <property type="term" value="F:hydrolase activity"/>
    <property type="evidence" value="ECO:0007669"/>
    <property type="project" value="UniProtKB-KW"/>
</dbReference>
<dbReference type="InterPro" id="IPR000086">
    <property type="entry name" value="NUDIX_hydrolase_dom"/>
</dbReference>
<dbReference type="InterPro" id="IPR015797">
    <property type="entry name" value="NUDIX_hydrolase-like_dom_sf"/>
</dbReference>
<dbReference type="SUPFAM" id="SSF55811">
    <property type="entry name" value="Nudix"/>
    <property type="match status" value="1"/>
</dbReference>
<comment type="caution">
    <text evidence="4">The sequence shown here is derived from an EMBL/GenBank/DDBJ whole genome shotgun (WGS) entry which is preliminary data.</text>
</comment>
<dbReference type="EMBL" id="MFGO01000027">
    <property type="protein sequence ID" value="OGF40505.1"/>
    <property type="molecule type" value="Genomic_DNA"/>
</dbReference>
<gene>
    <name evidence="4" type="ORF">A2531_02955</name>
</gene>
<dbReference type="AlphaFoldDB" id="A0A1F5TNF0"/>
<proteinExistence type="inferred from homology"/>
<dbReference type="InterPro" id="IPR020084">
    <property type="entry name" value="NUDIX_hydrolase_CS"/>
</dbReference>
<dbReference type="PANTHER" id="PTHR16099">
    <property type="entry name" value="8-OXO-DGTP DIPHOSPHATES NUDT15"/>
    <property type="match status" value="1"/>
</dbReference>